<feature type="compositionally biased region" description="Basic and acidic residues" evidence="5">
    <location>
        <begin position="1024"/>
        <end position="1041"/>
    </location>
</feature>
<feature type="region of interest" description="Disordered" evidence="5">
    <location>
        <begin position="1"/>
        <end position="26"/>
    </location>
</feature>
<feature type="compositionally biased region" description="Basic and acidic residues" evidence="5">
    <location>
        <begin position="962"/>
        <end position="975"/>
    </location>
</feature>
<feature type="region of interest" description="Disordered" evidence="5">
    <location>
        <begin position="736"/>
        <end position="756"/>
    </location>
</feature>
<feature type="compositionally biased region" description="Acidic residues" evidence="5">
    <location>
        <begin position="789"/>
        <end position="801"/>
    </location>
</feature>
<dbReference type="InterPro" id="IPR001781">
    <property type="entry name" value="Znf_LIM"/>
</dbReference>
<keyword evidence="2 4" id="KW-0862">Zinc</keyword>
<feature type="region of interest" description="Disordered" evidence="5">
    <location>
        <begin position="773"/>
        <end position="859"/>
    </location>
</feature>
<feature type="region of interest" description="Disordered" evidence="5">
    <location>
        <begin position="341"/>
        <end position="523"/>
    </location>
</feature>
<keyword evidence="3 4" id="KW-0440">LIM domain</keyword>
<feature type="compositionally biased region" description="Low complexity" evidence="5">
    <location>
        <begin position="7"/>
        <end position="26"/>
    </location>
</feature>
<evidence type="ECO:0000313" key="7">
    <source>
        <dbReference type="EMBL" id="CAG6707481.1"/>
    </source>
</evidence>
<evidence type="ECO:0000259" key="6">
    <source>
        <dbReference type="PROSITE" id="PS50023"/>
    </source>
</evidence>
<dbReference type="PANTHER" id="PTHR24206">
    <property type="entry name" value="OS06G0237300 PROTEIN"/>
    <property type="match status" value="1"/>
</dbReference>
<protein>
    <submittedName>
        <fullName evidence="7">Xin actin-binding repeat-containing protein 2</fullName>
    </submittedName>
</protein>
<feature type="region of interest" description="Disordered" evidence="5">
    <location>
        <begin position="1076"/>
        <end position="1140"/>
    </location>
</feature>
<dbReference type="PROSITE" id="PS00478">
    <property type="entry name" value="LIM_DOMAIN_1"/>
    <property type="match status" value="1"/>
</dbReference>
<feature type="region of interest" description="Disordered" evidence="5">
    <location>
        <begin position="681"/>
        <end position="701"/>
    </location>
</feature>
<dbReference type="Gene3D" id="2.10.110.10">
    <property type="entry name" value="Cysteine Rich Protein"/>
    <property type="match status" value="1"/>
</dbReference>
<dbReference type="SUPFAM" id="SSF57716">
    <property type="entry name" value="Glucocorticoid receptor-like (DNA-binding domain)"/>
    <property type="match status" value="2"/>
</dbReference>
<name>A0A8D8UI00_9HEMI</name>
<feature type="domain" description="LIM zinc-binding" evidence="6">
    <location>
        <begin position="615"/>
        <end position="675"/>
    </location>
</feature>
<evidence type="ECO:0000256" key="2">
    <source>
        <dbReference type="ARBA" id="ARBA00022833"/>
    </source>
</evidence>
<feature type="compositionally biased region" description="Basic and acidic residues" evidence="5">
    <location>
        <begin position="825"/>
        <end position="851"/>
    </location>
</feature>
<evidence type="ECO:0000256" key="4">
    <source>
        <dbReference type="PROSITE-ProRule" id="PRU00125"/>
    </source>
</evidence>
<proteinExistence type="predicted"/>
<evidence type="ECO:0000256" key="1">
    <source>
        <dbReference type="ARBA" id="ARBA00022723"/>
    </source>
</evidence>
<dbReference type="EMBL" id="HBUF01344166">
    <property type="protein sequence ID" value="CAG6707481.1"/>
    <property type="molecule type" value="Transcribed_RNA"/>
</dbReference>
<dbReference type="PROSITE" id="PS50023">
    <property type="entry name" value="LIM_DOMAIN_2"/>
    <property type="match status" value="1"/>
</dbReference>
<keyword evidence="1 4" id="KW-0479">Metal-binding</keyword>
<dbReference type="GO" id="GO:0046872">
    <property type="term" value="F:metal ion binding"/>
    <property type="evidence" value="ECO:0007669"/>
    <property type="project" value="UniProtKB-KW"/>
</dbReference>
<feature type="region of interest" description="Disordered" evidence="5">
    <location>
        <begin position="946"/>
        <end position="998"/>
    </location>
</feature>
<organism evidence="7">
    <name type="scientific">Cacopsylla melanoneura</name>
    <dbReference type="NCBI Taxonomy" id="428564"/>
    <lineage>
        <taxon>Eukaryota</taxon>
        <taxon>Metazoa</taxon>
        <taxon>Ecdysozoa</taxon>
        <taxon>Arthropoda</taxon>
        <taxon>Hexapoda</taxon>
        <taxon>Insecta</taxon>
        <taxon>Pterygota</taxon>
        <taxon>Neoptera</taxon>
        <taxon>Paraneoptera</taxon>
        <taxon>Hemiptera</taxon>
        <taxon>Sternorrhyncha</taxon>
        <taxon>Psylloidea</taxon>
        <taxon>Psyllidae</taxon>
        <taxon>Psyllinae</taxon>
        <taxon>Cacopsylla</taxon>
    </lineage>
</organism>
<accession>A0A8D8UI00</accession>
<feature type="compositionally biased region" description="Basic and acidic residues" evidence="5">
    <location>
        <begin position="890"/>
        <end position="903"/>
    </location>
</feature>
<dbReference type="SMART" id="SM00132">
    <property type="entry name" value="LIM"/>
    <property type="match status" value="1"/>
</dbReference>
<feature type="compositionally biased region" description="Basic and acidic residues" evidence="5">
    <location>
        <begin position="450"/>
        <end position="465"/>
    </location>
</feature>
<evidence type="ECO:0000256" key="5">
    <source>
        <dbReference type="SAM" id="MobiDB-lite"/>
    </source>
</evidence>
<feature type="compositionally biased region" description="Acidic residues" evidence="5">
    <location>
        <begin position="1108"/>
        <end position="1126"/>
    </location>
</feature>
<dbReference type="CDD" id="cd09445">
    <property type="entry name" value="LIM_Mical_like_2"/>
    <property type="match status" value="1"/>
</dbReference>
<sequence length="1216" mass="136485">MAGIAKNGSNKVVSNSSESVSDLSFSTDTTSLQELIESELAMRDPSNTINKSSPVANNVCTDNVNNISVPNNKHLAHDSSPSSKFDQIFRETFKEDSDIEDTYTNTPEILSPQLTSSTELLDMSYSMKFEKLTQQETYNKQIIDPLAHQINREDVESESLDNCREIIRLKSSIKESNLSNGDLMNHTNGTNDYEEINYDPQVKIKNAYNEKFLNEEPDIVEYEEISKFNVNQTNMFIENEIYHNNREKCHVDSNHTNGHAVPEHTDVVDKASPVVNGHLDYENVKIDHNEEKTKDPFESISESNQLVAPMTVTSATNYNVKLPTPSVEDYNEEKDSVIYENIENSVRPEEQSTTETEDQGEEQGVDFDEFDPTETITATVPTKPVLPSFPTPKPVEESPSKPSVESPQSPQIIGVSSKSKFVEPSDQLLFESWTTPEVPEEDPETSRIQIIEKSESSQDQDDHSSSQEVLSESYETSEKKTAKKKKNGVLEETSVTTTKTKKSKKSKKSDEKENHISVVTTPTRMEEDDLSNVCVRDLKQTFVKSDTLSRKRNVTSEEPVPASVPIKELKSSFSKFDELSKKALASSMTDVPRTLQNGGGSTADISGGAGSPPPALCKSCGKNVFVMEQIKAEKQTWHKNCFRCKECNKQLTLDIYSSHEGILYCKPHFRELFKPKAVVESPDPEPIRRRKPEMIIRENQPLELPPDVVRASDKPDLGLEELSSLNVKSRYQVFEKSGEDKSGSENGALPPNVKRSPSILSKVAKFQAKGGLSAGVSDENLNGVHYEESDSSESSEAEQDDDVSREKIIKNRKKRERPLSFSKMSDVKKTWENGPMTKEERLEERKLEKQNLRSRLFMGKQGKMKEMYEQAVADSEKGIKREIDIQTGEKARNVREKFERGELGEDGEGGEGRNKSAIEEDLGVFEAGISKKSRSLFLELDANAAKTVTSTPPPHSASPRSPRFDESRRPSKEVSRQVSSEDIVRSSDRVEDVQVETSDISSKFKFFETYKPAEIRSRTFRMTPPREDQVKGESPDREVFRDPSIVRADEPQEDDSQVVVKSATASKMLSMFRQMEEAASKEVVPDGPKPLKRFTPPPDYKGHTGDTASEEEESSEEEEEEEESEPEPQGGDMARASYKVEDEFLKQAANAARSKALAAKFEHWEPEKQSANNAVTMLDSEQASLDSTKSLRARFESLNSADAQADKPKPRVNRFV</sequence>
<feature type="region of interest" description="Disordered" evidence="5">
    <location>
        <begin position="890"/>
        <end position="917"/>
    </location>
</feature>
<reference evidence="7" key="1">
    <citation type="submission" date="2021-05" db="EMBL/GenBank/DDBJ databases">
        <authorList>
            <person name="Alioto T."/>
            <person name="Alioto T."/>
            <person name="Gomez Garrido J."/>
        </authorList>
    </citation>
    <scope>NUCLEOTIDE SEQUENCE</scope>
</reference>
<evidence type="ECO:0000256" key="3">
    <source>
        <dbReference type="ARBA" id="ARBA00023038"/>
    </source>
</evidence>
<feature type="compositionally biased region" description="Acidic residues" evidence="5">
    <location>
        <begin position="355"/>
        <end position="372"/>
    </location>
</feature>
<feature type="compositionally biased region" description="Low complexity" evidence="5">
    <location>
        <begin position="400"/>
        <end position="411"/>
    </location>
</feature>
<feature type="region of interest" description="Disordered" evidence="5">
    <location>
        <begin position="1015"/>
        <end position="1061"/>
    </location>
</feature>
<dbReference type="Pfam" id="PF00412">
    <property type="entry name" value="LIM"/>
    <property type="match status" value="1"/>
</dbReference>
<dbReference type="AlphaFoldDB" id="A0A8D8UI00"/>
<feature type="compositionally biased region" description="Basic and acidic residues" evidence="5">
    <location>
        <begin position="982"/>
        <end position="992"/>
    </location>
</feature>